<reference evidence="6 7" key="1">
    <citation type="submission" date="2024-10" db="EMBL/GenBank/DDBJ databases">
        <title>The Natural Products Discovery Center: Release of the First 8490 Sequenced Strains for Exploring Actinobacteria Biosynthetic Diversity.</title>
        <authorList>
            <person name="Kalkreuter E."/>
            <person name="Kautsar S.A."/>
            <person name="Yang D."/>
            <person name="Bader C.D."/>
            <person name="Teijaro C.N."/>
            <person name="Fluegel L."/>
            <person name="Davis C.M."/>
            <person name="Simpson J.R."/>
            <person name="Lauterbach L."/>
            <person name="Steele A.D."/>
            <person name="Gui C."/>
            <person name="Meng S."/>
            <person name="Li G."/>
            <person name="Viehrig K."/>
            <person name="Ye F."/>
            <person name="Su P."/>
            <person name="Kiefer A.F."/>
            <person name="Nichols A."/>
            <person name="Cepeda A.J."/>
            <person name="Yan W."/>
            <person name="Fan B."/>
            <person name="Jiang Y."/>
            <person name="Adhikari A."/>
            <person name="Zheng C.-J."/>
            <person name="Schuster L."/>
            <person name="Cowan T.M."/>
            <person name="Smanski M.J."/>
            <person name="Chevrette M.G."/>
            <person name="De Carvalho L.P.S."/>
            <person name="Shen B."/>
        </authorList>
    </citation>
    <scope>NUCLEOTIDE SEQUENCE [LARGE SCALE GENOMIC DNA]</scope>
    <source>
        <strain evidence="6 7">NPDC000087</strain>
    </source>
</reference>
<dbReference type="Proteomes" id="UP001602245">
    <property type="component" value="Unassembled WGS sequence"/>
</dbReference>
<keyword evidence="1" id="KW-0805">Transcription regulation</keyword>
<evidence type="ECO:0000313" key="6">
    <source>
        <dbReference type="EMBL" id="MFF5294207.1"/>
    </source>
</evidence>
<dbReference type="InterPro" id="IPR050109">
    <property type="entry name" value="HTH-type_TetR-like_transc_reg"/>
</dbReference>
<evidence type="ECO:0000259" key="5">
    <source>
        <dbReference type="PROSITE" id="PS50977"/>
    </source>
</evidence>
<evidence type="ECO:0000256" key="3">
    <source>
        <dbReference type="ARBA" id="ARBA00023163"/>
    </source>
</evidence>
<dbReference type="InterPro" id="IPR009057">
    <property type="entry name" value="Homeodomain-like_sf"/>
</dbReference>
<dbReference type="PRINTS" id="PR00455">
    <property type="entry name" value="HTHTETR"/>
</dbReference>
<organism evidence="6 7">
    <name type="scientific">Paractinoplanes globisporus</name>
    <dbReference type="NCBI Taxonomy" id="113565"/>
    <lineage>
        <taxon>Bacteria</taxon>
        <taxon>Bacillati</taxon>
        <taxon>Actinomycetota</taxon>
        <taxon>Actinomycetes</taxon>
        <taxon>Micromonosporales</taxon>
        <taxon>Micromonosporaceae</taxon>
        <taxon>Paractinoplanes</taxon>
    </lineage>
</organism>
<feature type="DNA-binding region" description="H-T-H motif" evidence="4">
    <location>
        <begin position="32"/>
        <end position="51"/>
    </location>
</feature>
<dbReference type="Gene3D" id="1.10.10.60">
    <property type="entry name" value="Homeodomain-like"/>
    <property type="match status" value="1"/>
</dbReference>
<comment type="caution">
    <text evidence="6">The sequence shown here is derived from an EMBL/GenBank/DDBJ whole genome shotgun (WGS) entry which is preliminary data.</text>
</comment>
<dbReference type="RefSeq" id="WP_020514984.1">
    <property type="nucleotide sequence ID" value="NZ_JBIAZU010000006.1"/>
</dbReference>
<keyword evidence="2 4" id="KW-0238">DNA-binding</keyword>
<dbReference type="InterPro" id="IPR001647">
    <property type="entry name" value="HTH_TetR"/>
</dbReference>
<dbReference type="Pfam" id="PF00440">
    <property type="entry name" value="TetR_N"/>
    <property type="match status" value="1"/>
</dbReference>
<dbReference type="PROSITE" id="PS01081">
    <property type="entry name" value="HTH_TETR_1"/>
    <property type="match status" value="1"/>
</dbReference>
<evidence type="ECO:0000256" key="1">
    <source>
        <dbReference type="ARBA" id="ARBA00023015"/>
    </source>
</evidence>
<feature type="domain" description="HTH tetR-type" evidence="5">
    <location>
        <begin position="9"/>
        <end position="69"/>
    </location>
</feature>
<evidence type="ECO:0000256" key="2">
    <source>
        <dbReference type="ARBA" id="ARBA00023125"/>
    </source>
</evidence>
<dbReference type="SUPFAM" id="SSF46689">
    <property type="entry name" value="Homeodomain-like"/>
    <property type="match status" value="1"/>
</dbReference>
<keyword evidence="7" id="KW-1185">Reference proteome</keyword>
<evidence type="ECO:0000256" key="4">
    <source>
        <dbReference type="PROSITE-ProRule" id="PRU00335"/>
    </source>
</evidence>
<accession>A0ABW6WLN8</accession>
<dbReference type="PANTHER" id="PTHR30055:SF234">
    <property type="entry name" value="HTH-TYPE TRANSCRIPTIONAL REGULATOR BETI"/>
    <property type="match status" value="1"/>
</dbReference>
<gene>
    <name evidence="6" type="ORF">ACFY35_32630</name>
</gene>
<dbReference type="InterPro" id="IPR023772">
    <property type="entry name" value="DNA-bd_HTH_TetR-type_CS"/>
</dbReference>
<dbReference type="PROSITE" id="PS50977">
    <property type="entry name" value="HTH_TETR_2"/>
    <property type="match status" value="1"/>
</dbReference>
<dbReference type="EMBL" id="JBIAZU010000006">
    <property type="protein sequence ID" value="MFF5294207.1"/>
    <property type="molecule type" value="Genomic_DNA"/>
</dbReference>
<keyword evidence="3" id="KW-0804">Transcription</keyword>
<protein>
    <submittedName>
        <fullName evidence="6">TetR/AcrR family transcriptional regulator</fullName>
    </submittedName>
</protein>
<dbReference type="PANTHER" id="PTHR30055">
    <property type="entry name" value="HTH-TYPE TRANSCRIPTIONAL REGULATOR RUTR"/>
    <property type="match status" value="1"/>
</dbReference>
<sequence>MGLREEKKERTRRHIADTAWALIADQGFARVTVAEIARTAQVAEATVFNYFATKEDLFFFRLDELGERLVQGVLDRPTGESVTAAYRRMLLAQGGLVRQLDGDPQALDRLRTVNRVVAESPALQGREQISLTRTAERLAAGLGGESGGTAQELLTARVVAHALVAVQRALVMQVREAVLADEIPEGLAERMARSTDEAFALLERGFGGYGA</sequence>
<name>A0ABW6WLN8_9ACTN</name>
<dbReference type="Gene3D" id="1.10.357.10">
    <property type="entry name" value="Tetracycline Repressor, domain 2"/>
    <property type="match status" value="1"/>
</dbReference>
<proteinExistence type="predicted"/>
<evidence type="ECO:0000313" key="7">
    <source>
        <dbReference type="Proteomes" id="UP001602245"/>
    </source>
</evidence>